<keyword evidence="13 15" id="KW-0961">Cell wall biogenesis/degradation</keyword>
<dbReference type="EMBL" id="CP063361">
    <property type="protein sequence ID" value="UOD27313.1"/>
    <property type="molecule type" value="Genomic_DNA"/>
</dbReference>
<dbReference type="SUPFAM" id="SSF52440">
    <property type="entry name" value="PreATP-grasp domain"/>
    <property type="match status" value="1"/>
</dbReference>
<dbReference type="InterPro" id="IPR000291">
    <property type="entry name" value="D-Ala_lig_Van_CS"/>
</dbReference>
<dbReference type="Pfam" id="PF01820">
    <property type="entry name" value="Dala_Dala_lig_N"/>
    <property type="match status" value="1"/>
</dbReference>
<keyword evidence="19" id="KW-1185">Reference proteome</keyword>
<dbReference type="PANTHER" id="PTHR23132">
    <property type="entry name" value="D-ALANINE--D-ALANINE LIGASE"/>
    <property type="match status" value="1"/>
</dbReference>
<reference evidence="18 19" key="1">
    <citation type="submission" date="2020-10" db="EMBL/GenBank/DDBJ databases">
        <title>Genome analysis of Massilia species.</title>
        <authorList>
            <person name="Jung D.-H."/>
        </authorList>
    </citation>
    <scope>NUCLEOTIDE SEQUENCE [LARGE SCALE GENOMIC DNA]</scope>
    <source>
        <strain evidence="19">sipir</strain>
    </source>
</reference>
<name>A0ABY3ZY21_9BURK</name>
<comment type="catalytic activity">
    <reaction evidence="14 15">
        <text>2 D-alanine + ATP = D-alanyl-D-alanine + ADP + phosphate + H(+)</text>
        <dbReference type="Rhea" id="RHEA:11224"/>
        <dbReference type="ChEBI" id="CHEBI:15378"/>
        <dbReference type="ChEBI" id="CHEBI:30616"/>
        <dbReference type="ChEBI" id="CHEBI:43474"/>
        <dbReference type="ChEBI" id="CHEBI:57416"/>
        <dbReference type="ChEBI" id="CHEBI:57822"/>
        <dbReference type="ChEBI" id="CHEBI:456216"/>
        <dbReference type="EC" id="6.3.2.4"/>
    </reaction>
</comment>
<evidence type="ECO:0000256" key="13">
    <source>
        <dbReference type="ARBA" id="ARBA00023316"/>
    </source>
</evidence>
<keyword evidence="9 16" id="KW-0547">Nucleotide-binding</keyword>
<evidence type="ECO:0000313" key="19">
    <source>
        <dbReference type="Proteomes" id="UP000831532"/>
    </source>
</evidence>
<dbReference type="Gene3D" id="3.40.50.20">
    <property type="match status" value="1"/>
</dbReference>
<comment type="cofactor">
    <cofactor evidence="1">
        <name>Mn(2+)</name>
        <dbReference type="ChEBI" id="CHEBI:29035"/>
    </cofactor>
</comment>
<evidence type="ECO:0000256" key="5">
    <source>
        <dbReference type="ARBA" id="ARBA00010871"/>
    </source>
</evidence>
<dbReference type="RefSeq" id="WP_243488581.1">
    <property type="nucleotide sequence ID" value="NZ_CP063361.1"/>
</dbReference>
<evidence type="ECO:0000256" key="10">
    <source>
        <dbReference type="ARBA" id="ARBA00022840"/>
    </source>
</evidence>
<keyword evidence="7 15" id="KW-0963">Cytoplasm</keyword>
<comment type="similarity">
    <text evidence="5 15">Belongs to the D-alanine--D-alanine ligase family.</text>
</comment>
<sequence>MSGFNSGDAAALGKVGVLFGGRSAERDVSIMSGNGVHAALQSKGIDAHLFDTGERSIADLAAQEFDRVFIALHGRFGEDGSLQGALEQLGIPYTGSGVMACAIGMDKIYTKMIWLMRGLPTPRYASLDAGTDLAQVVAQLGLPLIVKPPHEGSSMGITKVRAGSDLKAAYEVAAGFDEIVLAEEFVTGRELTVAVLGRGAQARALPIVEIVAPDGNYDYQNKYFTDDTKYFCPAQLDDATSAEVARLAVEAYRAIDCEGWGRVDVLLRASDNKPFLIEVNTSPGMTSHSLVPMAARALGISYEDLCVEIVRSARLKMAQGQG</sequence>
<evidence type="ECO:0000256" key="2">
    <source>
        <dbReference type="ARBA" id="ARBA00001946"/>
    </source>
</evidence>
<dbReference type="PANTHER" id="PTHR23132:SF23">
    <property type="entry name" value="D-ALANINE--D-ALANINE LIGASE B"/>
    <property type="match status" value="1"/>
</dbReference>
<keyword evidence="8 15" id="KW-0436">Ligase</keyword>
<dbReference type="InterPro" id="IPR016185">
    <property type="entry name" value="PreATP-grasp_dom_sf"/>
</dbReference>
<evidence type="ECO:0000256" key="6">
    <source>
        <dbReference type="ARBA" id="ARBA00012216"/>
    </source>
</evidence>
<dbReference type="NCBIfam" id="TIGR01205">
    <property type="entry name" value="D_ala_D_alaTIGR"/>
    <property type="match status" value="1"/>
</dbReference>
<comment type="function">
    <text evidence="3 15">Cell wall formation.</text>
</comment>
<evidence type="ECO:0000256" key="1">
    <source>
        <dbReference type="ARBA" id="ARBA00001936"/>
    </source>
</evidence>
<dbReference type="PROSITE" id="PS00844">
    <property type="entry name" value="DALA_DALA_LIGASE_2"/>
    <property type="match status" value="1"/>
</dbReference>
<dbReference type="PROSITE" id="PS50975">
    <property type="entry name" value="ATP_GRASP"/>
    <property type="match status" value="1"/>
</dbReference>
<evidence type="ECO:0000256" key="7">
    <source>
        <dbReference type="ARBA" id="ARBA00022490"/>
    </source>
</evidence>
<evidence type="ECO:0000256" key="3">
    <source>
        <dbReference type="ARBA" id="ARBA00003921"/>
    </source>
</evidence>
<dbReference type="InterPro" id="IPR005905">
    <property type="entry name" value="D_ala_D_ala"/>
</dbReference>
<feature type="domain" description="ATP-grasp" evidence="17">
    <location>
        <begin position="111"/>
        <end position="311"/>
    </location>
</feature>
<evidence type="ECO:0000259" key="17">
    <source>
        <dbReference type="PROSITE" id="PS50975"/>
    </source>
</evidence>
<evidence type="ECO:0000256" key="8">
    <source>
        <dbReference type="ARBA" id="ARBA00022598"/>
    </source>
</evidence>
<dbReference type="InterPro" id="IPR011127">
    <property type="entry name" value="Dala_Dala_lig_N"/>
</dbReference>
<keyword evidence="12 15" id="KW-0573">Peptidoglycan synthesis</keyword>
<dbReference type="Gene3D" id="3.30.470.20">
    <property type="entry name" value="ATP-grasp fold, B domain"/>
    <property type="match status" value="1"/>
</dbReference>
<proteinExistence type="inferred from homology"/>
<protein>
    <recommendedName>
        <fullName evidence="6 15">D-alanine--D-alanine ligase</fullName>
        <ecNumber evidence="6 15">6.3.2.4</ecNumber>
    </recommendedName>
    <alternativeName>
        <fullName evidence="15">D-Ala-D-Ala ligase</fullName>
    </alternativeName>
    <alternativeName>
        <fullName evidence="15">D-alanylalanine synthetase</fullName>
    </alternativeName>
</protein>
<evidence type="ECO:0000256" key="4">
    <source>
        <dbReference type="ARBA" id="ARBA00004496"/>
    </source>
</evidence>
<dbReference type="InterPro" id="IPR011761">
    <property type="entry name" value="ATP-grasp"/>
</dbReference>
<organism evidence="18 19">
    <name type="scientific">Massilia violaceinigra</name>
    <dbReference type="NCBI Taxonomy" id="2045208"/>
    <lineage>
        <taxon>Bacteria</taxon>
        <taxon>Pseudomonadati</taxon>
        <taxon>Pseudomonadota</taxon>
        <taxon>Betaproteobacteria</taxon>
        <taxon>Burkholderiales</taxon>
        <taxon>Oxalobacteraceae</taxon>
        <taxon>Telluria group</taxon>
        <taxon>Massilia</taxon>
    </lineage>
</organism>
<evidence type="ECO:0000256" key="11">
    <source>
        <dbReference type="ARBA" id="ARBA00022960"/>
    </source>
</evidence>
<comment type="pathway">
    <text evidence="15">Cell wall biogenesis; peptidoglycan biosynthesis.</text>
</comment>
<dbReference type="PROSITE" id="PS00843">
    <property type="entry name" value="DALA_DALA_LIGASE_1"/>
    <property type="match status" value="1"/>
</dbReference>
<dbReference type="GO" id="GO:0016874">
    <property type="term" value="F:ligase activity"/>
    <property type="evidence" value="ECO:0007669"/>
    <property type="project" value="UniProtKB-KW"/>
</dbReference>
<dbReference type="SUPFAM" id="SSF56059">
    <property type="entry name" value="Glutathione synthetase ATP-binding domain-like"/>
    <property type="match status" value="1"/>
</dbReference>
<gene>
    <name evidence="15" type="primary">ddl</name>
    <name evidence="18" type="ORF">INH39_17410</name>
</gene>
<keyword evidence="11 15" id="KW-0133">Cell shape</keyword>
<dbReference type="Gene3D" id="3.30.1490.20">
    <property type="entry name" value="ATP-grasp fold, A domain"/>
    <property type="match status" value="1"/>
</dbReference>
<dbReference type="HAMAP" id="MF_00047">
    <property type="entry name" value="Dala_Dala_lig"/>
    <property type="match status" value="1"/>
</dbReference>
<evidence type="ECO:0000256" key="14">
    <source>
        <dbReference type="ARBA" id="ARBA00047614"/>
    </source>
</evidence>
<dbReference type="NCBIfam" id="NF002378">
    <property type="entry name" value="PRK01372.1"/>
    <property type="match status" value="1"/>
</dbReference>
<accession>A0ABY3ZY21</accession>
<evidence type="ECO:0000313" key="18">
    <source>
        <dbReference type="EMBL" id="UOD27313.1"/>
    </source>
</evidence>
<dbReference type="InterPro" id="IPR013815">
    <property type="entry name" value="ATP_grasp_subdomain_1"/>
</dbReference>
<dbReference type="InterPro" id="IPR011095">
    <property type="entry name" value="Dala_Dala_lig_C"/>
</dbReference>
<dbReference type="Pfam" id="PF07478">
    <property type="entry name" value="Dala_Dala_lig_C"/>
    <property type="match status" value="1"/>
</dbReference>
<dbReference type="PIRSF" id="PIRSF039102">
    <property type="entry name" value="Ddl/VanB"/>
    <property type="match status" value="1"/>
</dbReference>
<evidence type="ECO:0000256" key="9">
    <source>
        <dbReference type="ARBA" id="ARBA00022741"/>
    </source>
</evidence>
<evidence type="ECO:0000256" key="15">
    <source>
        <dbReference type="HAMAP-Rule" id="MF_00047"/>
    </source>
</evidence>
<keyword evidence="10 16" id="KW-0067">ATP-binding</keyword>
<evidence type="ECO:0000256" key="12">
    <source>
        <dbReference type="ARBA" id="ARBA00022984"/>
    </source>
</evidence>
<comment type="cofactor">
    <cofactor evidence="2">
        <name>Mg(2+)</name>
        <dbReference type="ChEBI" id="CHEBI:18420"/>
    </cofactor>
</comment>
<dbReference type="Proteomes" id="UP000831532">
    <property type="component" value="Chromosome"/>
</dbReference>
<evidence type="ECO:0000256" key="16">
    <source>
        <dbReference type="PROSITE-ProRule" id="PRU00409"/>
    </source>
</evidence>
<comment type="subcellular location">
    <subcellularLocation>
        <location evidence="4 15">Cytoplasm</location>
    </subcellularLocation>
</comment>
<dbReference type="EC" id="6.3.2.4" evidence="6 15"/>